<accession>A0ABM7UF07</accession>
<evidence type="ECO:0000256" key="1">
    <source>
        <dbReference type="SAM" id="Coils"/>
    </source>
</evidence>
<feature type="region of interest" description="Disordered" evidence="2">
    <location>
        <begin position="355"/>
        <end position="374"/>
    </location>
</feature>
<name>A0ABM7UF07_9ACTO</name>
<feature type="compositionally biased region" description="Gly residues" evidence="2">
    <location>
        <begin position="175"/>
        <end position="184"/>
    </location>
</feature>
<reference evidence="3 4" key="1">
    <citation type="submission" date="2021-08" db="EMBL/GenBank/DDBJ databases">
        <title>Whole genome sequence of novel Actinomyces species strain MAS-1.</title>
        <authorList>
            <person name="Saito M."/>
            <person name="Kuwahara N."/>
            <person name="Takizawa T."/>
            <person name="Gotouda H."/>
            <person name="Ochiai T."/>
        </authorList>
    </citation>
    <scope>NUCLEOTIDE SEQUENCE [LARGE SCALE GENOMIC DNA]</scope>
    <source>
        <strain evidence="3 4">MAS-1</strain>
    </source>
</reference>
<feature type="compositionally biased region" description="Basic and acidic residues" evidence="2">
    <location>
        <begin position="187"/>
        <end position="201"/>
    </location>
</feature>
<gene>
    <name evidence="3" type="ORF">MANAM107_25700</name>
</gene>
<evidence type="ECO:0000256" key="2">
    <source>
        <dbReference type="SAM" id="MobiDB-lite"/>
    </source>
</evidence>
<proteinExistence type="predicted"/>
<sequence length="483" mass="52970">MAELYGQIHLEEADRQAIEAYLLAELERIEADKARHIRSLTARRTSLEDQRRQLLQAHYAGAVPLELLKEEQDRLTRQISGIQRQLDGYQADATLVRQHLAQALDLLEDCARLYTAAPEHLKKQLDRVFFQRVLVNPVVDEDGQVVLPADPRQPKDGPERTGHTTPATHAAGETGTAGSGGAASRGGAKDAEDAAADRPTNRSEVGAAGQQTTRRGTGATGHHAAHQPAPTADTGPVFTQDPEQHSTAAAILSFPFDQLASPGLRQAAYQHASTVDADPSQTPIPGLSGQRKTPTAKGEHHSSSEMAPATTPLAAGSYSSTVVRLSTFDTKNWRSLLRFRERLLQRGWTRPDLEERPLDDTAKLADNDTTPPPEQSTVVRRIIHIENRPISREKRAAIRREANGTLGARAVAERHGVHENTVRAIWRQRPGPARRGPHRFTPEHRQRAEVLVAQGVSLIDIGLELGFDRGTVRRHLSARGNDT</sequence>
<feature type="compositionally biased region" description="Low complexity" evidence="2">
    <location>
        <begin position="206"/>
        <end position="232"/>
    </location>
</feature>
<feature type="compositionally biased region" description="Basic and acidic residues" evidence="2">
    <location>
        <begin position="355"/>
        <end position="366"/>
    </location>
</feature>
<feature type="region of interest" description="Disordered" evidence="2">
    <location>
        <begin position="145"/>
        <end position="241"/>
    </location>
</feature>
<protein>
    <submittedName>
        <fullName evidence="3">Uncharacterized protein</fullName>
    </submittedName>
</protein>
<evidence type="ECO:0000313" key="3">
    <source>
        <dbReference type="EMBL" id="BDA65736.1"/>
    </source>
</evidence>
<feature type="coiled-coil region" evidence="1">
    <location>
        <begin position="37"/>
        <end position="92"/>
    </location>
</feature>
<dbReference type="Proteomes" id="UP000824496">
    <property type="component" value="Chromosome"/>
</dbReference>
<dbReference type="EMBL" id="AP025017">
    <property type="protein sequence ID" value="BDA65736.1"/>
    <property type="molecule type" value="Genomic_DNA"/>
</dbReference>
<dbReference type="SUPFAM" id="SSF46689">
    <property type="entry name" value="Homeodomain-like"/>
    <property type="match status" value="1"/>
</dbReference>
<feature type="region of interest" description="Disordered" evidence="2">
    <location>
        <begin position="274"/>
        <end position="312"/>
    </location>
</feature>
<keyword evidence="1" id="KW-0175">Coiled coil</keyword>
<dbReference type="InterPro" id="IPR009057">
    <property type="entry name" value="Homeodomain-like_sf"/>
</dbReference>
<feature type="compositionally biased region" description="Low complexity" evidence="2">
    <location>
        <begin position="163"/>
        <end position="174"/>
    </location>
</feature>
<keyword evidence="4" id="KW-1185">Reference proteome</keyword>
<evidence type="ECO:0000313" key="4">
    <source>
        <dbReference type="Proteomes" id="UP000824496"/>
    </source>
</evidence>
<organism evidence="3 4">
    <name type="scientific">Actinomyces capricornis</name>
    <dbReference type="NCBI Taxonomy" id="2755559"/>
    <lineage>
        <taxon>Bacteria</taxon>
        <taxon>Bacillati</taxon>
        <taxon>Actinomycetota</taxon>
        <taxon>Actinomycetes</taxon>
        <taxon>Actinomycetales</taxon>
        <taxon>Actinomycetaceae</taxon>
        <taxon>Actinomyces</taxon>
    </lineage>
</organism>
<feature type="compositionally biased region" description="Basic and acidic residues" evidence="2">
    <location>
        <begin position="152"/>
        <end position="162"/>
    </location>
</feature>